<proteinExistence type="predicted"/>
<dbReference type="PRINTS" id="PR00420">
    <property type="entry name" value="RNGMNOXGNASE"/>
</dbReference>
<dbReference type="PANTHER" id="PTHR42685:SF18">
    <property type="entry name" value="DIGERANYLGERANYLGLYCEROPHOSPHOLIPID REDUCTASE"/>
    <property type="match status" value="1"/>
</dbReference>
<name>F5XDV3_MICPN</name>
<dbReference type="HOGENOM" id="CLU_028028_1_0_11"/>
<dbReference type="AlphaFoldDB" id="F5XDV3"/>
<dbReference type="SUPFAM" id="SSF51905">
    <property type="entry name" value="FAD/NAD(P)-binding domain"/>
    <property type="match status" value="1"/>
</dbReference>
<dbReference type="EMBL" id="AP012204">
    <property type="protein sequence ID" value="BAK35126.1"/>
    <property type="molecule type" value="Genomic_DNA"/>
</dbReference>
<dbReference type="OrthoDB" id="9790035at2"/>
<dbReference type="Gene3D" id="3.50.50.60">
    <property type="entry name" value="FAD/NAD(P)-binding domain"/>
    <property type="match status" value="1"/>
</dbReference>
<evidence type="ECO:0000313" key="1">
    <source>
        <dbReference type="EMBL" id="BAK35126.1"/>
    </source>
</evidence>
<dbReference type="eggNOG" id="COG0654">
    <property type="taxonomic scope" value="Bacteria"/>
</dbReference>
<sequence>MRIAIAGGGPVGAFLAIGLARRGHSVLVIDRDPGPPRSGDWTRVGVMQFNQPHGFRSGARLSLIHQLPDVYQALLTAGSRIGRLPQAPDESANIFCRRSVFESTLREAARRQEGVDWRTGHVDDVIIDGGIAGGLVVDGVGQLADVVVVATGKNSHLGDALRGPAEGGLCGFSSVSRSYRSRNPGDGCDLPVPSVVEGPDYLSMVMPSDSGHHSLLFTYPASNRDFRRLRDGLAFDRAAAAVPNLSPWRDPARYEPVSDPVVAGNLTNTYRHQGPARGVAPASGLFFIGDAVTTLNPAYGLYLSLAFPHAVHLMARLADPGSDFGQISAELDEWAEQHIYPWYLDHVRQDESILRRLTGGELDLAQPVTADVVCSAAAVDPTLMSLVGPYLALLAGPDILDGATPRVRRLLADGWRPIGSGPPSATVIG</sequence>
<evidence type="ECO:0008006" key="3">
    <source>
        <dbReference type="Google" id="ProtNLM"/>
    </source>
</evidence>
<organism evidence="1 2">
    <name type="scientific">Microlunatus phosphovorus (strain ATCC 700054 / DSM 10555 / JCM 9379 / NBRC 101784 / NCIMB 13414 / VKM Ac-1990 / NM-1)</name>
    <dbReference type="NCBI Taxonomy" id="1032480"/>
    <lineage>
        <taxon>Bacteria</taxon>
        <taxon>Bacillati</taxon>
        <taxon>Actinomycetota</taxon>
        <taxon>Actinomycetes</taxon>
        <taxon>Propionibacteriales</taxon>
        <taxon>Propionibacteriaceae</taxon>
        <taxon>Microlunatus</taxon>
    </lineage>
</organism>
<dbReference type="KEGG" id="mph:MLP_21120"/>
<gene>
    <name evidence="1" type="ordered locus">MLP_21120</name>
</gene>
<evidence type="ECO:0000313" key="2">
    <source>
        <dbReference type="Proteomes" id="UP000007947"/>
    </source>
</evidence>
<protein>
    <recommendedName>
        <fullName evidence="3">FAD-binding domain-containing protein</fullName>
    </recommendedName>
</protein>
<dbReference type="Proteomes" id="UP000007947">
    <property type="component" value="Chromosome"/>
</dbReference>
<dbReference type="InterPro" id="IPR036188">
    <property type="entry name" value="FAD/NAD-bd_sf"/>
</dbReference>
<accession>F5XDV3</accession>
<dbReference type="RefSeq" id="WP_013862998.1">
    <property type="nucleotide sequence ID" value="NC_015635.1"/>
</dbReference>
<keyword evidence="2" id="KW-1185">Reference proteome</keyword>
<reference evidence="1 2" key="1">
    <citation type="submission" date="2011-05" db="EMBL/GenBank/DDBJ databases">
        <title>Whole genome sequence of Microlunatus phosphovorus NM-1.</title>
        <authorList>
            <person name="Hosoyama A."/>
            <person name="Sasaki K."/>
            <person name="Harada T."/>
            <person name="Igarashi R."/>
            <person name="Kawakoshi A."/>
            <person name="Sasagawa M."/>
            <person name="Fukada J."/>
            <person name="Nakamura S."/>
            <person name="Katano Y."/>
            <person name="Hanada S."/>
            <person name="Kamagata Y."/>
            <person name="Nakamura N."/>
            <person name="Yamazaki S."/>
            <person name="Fujita N."/>
        </authorList>
    </citation>
    <scope>NUCLEOTIDE SEQUENCE [LARGE SCALE GENOMIC DNA]</scope>
    <source>
        <strain evidence="2">ATCC 700054 / DSM 10555 / JCM 9379 / NBRC 101784 / NCIMB 13414 / VKM Ac-1990 / NM-1</strain>
    </source>
</reference>
<dbReference type="STRING" id="1032480.MLP_21120"/>
<dbReference type="PANTHER" id="PTHR42685">
    <property type="entry name" value="GERANYLGERANYL DIPHOSPHATE REDUCTASE"/>
    <property type="match status" value="1"/>
</dbReference>
<dbReference type="InterPro" id="IPR050407">
    <property type="entry name" value="Geranylgeranyl_reductase"/>
</dbReference>